<evidence type="ECO:0000259" key="2">
    <source>
        <dbReference type="Pfam" id="PF13229"/>
    </source>
</evidence>
<dbReference type="EMBL" id="BAAAQM010000004">
    <property type="protein sequence ID" value="GAA1956731.1"/>
    <property type="molecule type" value="Genomic_DNA"/>
</dbReference>
<sequence length="399" mass="40264">MKIVSIVENVGDGAVKGRWELMPSGRARPSSGIAVGVLATSVLVAGAALPAQAASLKIVHPGESVQQAVDRAHPGDTILLLPGTYRGSVLVSVSGVTIRGMGSATVITPADDAGHATGAGPASRAAQATGGGDPVGGDCTAPGHGICVHGTAGHRVTDVVIESLTVSGFPKNGVSGSETDRMTVRDVLVEDNGEEGISQEKSTRGLLVGNRARGNGQAGVFVTNIAYGEGGAIDTAGTVIIGNKLTGNRFGAVLRRARNLALEGNVITGNCSGVFVVGDEGIPRGGALTVRDNLVTANNKYCASDGRLPYLQGIGIVLTGVEDTVVTRNVIAGNVGASPMSGGVVLFRSFRGGPDTGNTITGNVATGNKPADMADRDGGPRNTFSRNVCHTFEPAGRLC</sequence>
<evidence type="ECO:0000256" key="1">
    <source>
        <dbReference type="SAM" id="MobiDB-lite"/>
    </source>
</evidence>
<dbReference type="InterPro" id="IPR039448">
    <property type="entry name" value="Beta_helix"/>
</dbReference>
<protein>
    <submittedName>
        <fullName evidence="3">Right-handed parallel beta-helix repeat-containing protein</fullName>
    </submittedName>
</protein>
<dbReference type="InterPro" id="IPR011050">
    <property type="entry name" value="Pectin_lyase_fold/virulence"/>
</dbReference>
<name>A0ABN2QRK5_9ACTN</name>
<dbReference type="SMART" id="SM00710">
    <property type="entry name" value="PbH1"/>
    <property type="match status" value="7"/>
</dbReference>
<proteinExistence type="predicted"/>
<accession>A0ABN2QRK5</accession>
<feature type="region of interest" description="Disordered" evidence="1">
    <location>
        <begin position="112"/>
        <end position="136"/>
    </location>
</feature>
<dbReference type="InterPro" id="IPR006626">
    <property type="entry name" value="PbH1"/>
</dbReference>
<reference evidence="3 4" key="1">
    <citation type="journal article" date="2019" name="Int. J. Syst. Evol. Microbiol.">
        <title>The Global Catalogue of Microorganisms (GCM) 10K type strain sequencing project: providing services to taxonomists for standard genome sequencing and annotation.</title>
        <authorList>
            <consortium name="The Broad Institute Genomics Platform"/>
            <consortium name="The Broad Institute Genome Sequencing Center for Infectious Disease"/>
            <person name="Wu L."/>
            <person name="Ma J."/>
        </authorList>
    </citation>
    <scope>NUCLEOTIDE SEQUENCE [LARGE SCALE GENOMIC DNA]</scope>
    <source>
        <strain evidence="3 4">JCM 16013</strain>
    </source>
</reference>
<evidence type="ECO:0000313" key="3">
    <source>
        <dbReference type="EMBL" id="GAA1956731.1"/>
    </source>
</evidence>
<comment type="caution">
    <text evidence="3">The sequence shown here is derived from an EMBL/GenBank/DDBJ whole genome shotgun (WGS) entry which is preliminary data.</text>
</comment>
<evidence type="ECO:0000313" key="4">
    <source>
        <dbReference type="Proteomes" id="UP001499854"/>
    </source>
</evidence>
<dbReference type="InterPro" id="IPR012334">
    <property type="entry name" value="Pectin_lyas_fold"/>
</dbReference>
<gene>
    <name evidence="3" type="ORF">GCM10009838_10830</name>
</gene>
<keyword evidence="4" id="KW-1185">Reference proteome</keyword>
<organism evidence="3 4">
    <name type="scientific">Catenulispora subtropica</name>
    <dbReference type="NCBI Taxonomy" id="450798"/>
    <lineage>
        <taxon>Bacteria</taxon>
        <taxon>Bacillati</taxon>
        <taxon>Actinomycetota</taxon>
        <taxon>Actinomycetes</taxon>
        <taxon>Catenulisporales</taxon>
        <taxon>Catenulisporaceae</taxon>
        <taxon>Catenulispora</taxon>
    </lineage>
</organism>
<dbReference type="Proteomes" id="UP001499854">
    <property type="component" value="Unassembled WGS sequence"/>
</dbReference>
<dbReference type="Pfam" id="PF13229">
    <property type="entry name" value="Beta_helix"/>
    <property type="match status" value="1"/>
</dbReference>
<dbReference type="SUPFAM" id="SSF51126">
    <property type="entry name" value="Pectin lyase-like"/>
    <property type="match status" value="1"/>
</dbReference>
<dbReference type="Gene3D" id="2.160.20.10">
    <property type="entry name" value="Single-stranded right-handed beta-helix, Pectin lyase-like"/>
    <property type="match status" value="1"/>
</dbReference>
<feature type="domain" description="Right handed beta helix" evidence="2">
    <location>
        <begin position="143"/>
        <end position="281"/>
    </location>
</feature>